<evidence type="ECO:0000313" key="1">
    <source>
        <dbReference type="EMBL" id="AFL79890.1"/>
    </source>
</evidence>
<organism evidence="1 2">
    <name type="scientific">Aequorivita sublithincola (strain DSM 14238 / LMG 21431 / ACAM 643 / 9-3)</name>
    <dbReference type="NCBI Taxonomy" id="746697"/>
    <lineage>
        <taxon>Bacteria</taxon>
        <taxon>Pseudomonadati</taxon>
        <taxon>Bacteroidota</taxon>
        <taxon>Flavobacteriia</taxon>
        <taxon>Flavobacteriales</taxon>
        <taxon>Flavobacteriaceae</taxon>
        <taxon>Aequorivita</taxon>
    </lineage>
</organism>
<proteinExistence type="predicted"/>
<protein>
    <submittedName>
        <fullName evidence="1">Uncharacterized protein</fullName>
    </submittedName>
</protein>
<accession>I3YSC2</accession>
<reference evidence="1 2" key="1">
    <citation type="submission" date="2012-06" db="EMBL/GenBank/DDBJ databases">
        <title>The complete genome of Aequorivita sublithincola DSM 14238.</title>
        <authorList>
            <consortium name="US DOE Joint Genome Institute (JGI-PGF)"/>
            <person name="Lucas S."/>
            <person name="Copeland A."/>
            <person name="Lapidus A."/>
            <person name="Goodwin L."/>
            <person name="Pitluck S."/>
            <person name="Peters L."/>
            <person name="Munk A.C.C."/>
            <person name="Kyrpides N."/>
            <person name="Mavromatis K."/>
            <person name="Pagani I."/>
            <person name="Ivanova N."/>
            <person name="Ovchinnikova G."/>
            <person name="Zeytun A."/>
            <person name="Detter J.C."/>
            <person name="Han C."/>
            <person name="Land M."/>
            <person name="Hauser L."/>
            <person name="Markowitz V."/>
            <person name="Cheng J.-F."/>
            <person name="Hugenholtz P."/>
            <person name="Woyke T."/>
            <person name="Wu D."/>
            <person name="Tindall B."/>
            <person name="Faehnrich R."/>
            <person name="Brambilla E."/>
            <person name="Klenk H.-P."/>
            <person name="Eisen J.A."/>
        </authorList>
    </citation>
    <scope>NUCLEOTIDE SEQUENCE [LARGE SCALE GENOMIC DNA]</scope>
    <source>
        <strain evidence="2">DSM 14238 / LMG 21431 / ACAM 643 / 9-3</strain>
    </source>
</reference>
<dbReference type="STRING" id="746697.Aeqsu_0377"/>
<dbReference type="PROSITE" id="PS51257">
    <property type="entry name" value="PROKAR_LIPOPROTEIN"/>
    <property type="match status" value="1"/>
</dbReference>
<dbReference type="HOGENOM" id="CLU_1536855_0_0_10"/>
<keyword evidence="2" id="KW-1185">Reference proteome</keyword>
<gene>
    <name evidence="1" type="ordered locus">Aeqsu_0377</name>
</gene>
<dbReference type="PATRIC" id="fig|746697.3.peg.376"/>
<dbReference type="KEGG" id="asl:Aeqsu_0377"/>
<dbReference type="AlphaFoldDB" id="I3YSC2"/>
<sequence>MKIIVVISIFTLQLFLSCKTADLAAQDLPVGQQDVVKEDEEPKQQSLISIEELIGSIDFNVLEHSDTMKVSNIKSVVIEGTEVEFGRKLELIKDFKFEDDQLLNNILNNENYIEVKDANFPFNPTLQFQLNHEDQQLLLLLDEETGTISFTSVQGQTVLKIAETLKEELIELAN</sequence>
<evidence type="ECO:0000313" key="2">
    <source>
        <dbReference type="Proteomes" id="UP000006049"/>
    </source>
</evidence>
<dbReference type="EMBL" id="CP003280">
    <property type="protein sequence ID" value="AFL79890.1"/>
    <property type="molecule type" value="Genomic_DNA"/>
</dbReference>
<name>I3YSC2_AEQSU</name>
<dbReference type="RefSeq" id="WP_014781148.1">
    <property type="nucleotide sequence ID" value="NC_018013.1"/>
</dbReference>
<dbReference type="Proteomes" id="UP000006049">
    <property type="component" value="Chromosome"/>
</dbReference>